<reference evidence="1" key="1">
    <citation type="submission" date="2023-10" db="EMBL/GenBank/DDBJ databases">
        <title>Genome assembly of Pristionchus species.</title>
        <authorList>
            <person name="Yoshida K."/>
            <person name="Sommer R.J."/>
        </authorList>
    </citation>
    <scope>NUCLEOTIDE SEQUENCE</scope>
    <source>
        <strain evidence="1">RS5133</strain>
    </source>
</reference>
<organism evidence="1 2">
    <name type="scientific">Pristionchus fissidentatus</name>
    <dbReference type="NCBI Taxonomy" id="1538716"/>
    <lineage>
        <taxon>Eukaryota</taxon>
        <taxon>Metazoa</taxon>
        <taxon>Ecdysozoa</taxon>
        <taxon>Nematoda</taxon>
        <taxon>Chromadorea</taxon>
        <taxon>Rhabditida</taxon>
        <taxon>Rhabditina</taxon>
        <taxon>Diplogasteromorpha</taxon>
        <taxon>Diplogasteroidea</taxon>
        <taxon>Neodiplogasteridae</taxon>
        <taxon>Pristionchus</taxon>
    </lineage>
</organism>
<dbReference type="EMBL" id="BTSY01000006">
    <property type="protein sequence ID" value="GMT32071.1"/>
    <property type="molecule type" value="Genomic_DNA"/>
</dbReference>
<dbReference type="Proteomes" id="UP001432322">
    <property type="component" value="Unassembled WGS sequence"/>
</dbReference>
<accession>A0AAV5WIG7</accession>
<gene>
    <name evidence="1" type="ORF">PFISCL1PPCAC_23368</name>
</gene>
<proteinExistence type="predicted"/>
<sequence>MAKIENHIKGSLILCDECQMIVETPREYYDHLQTAIHAYRADTFDLVPLIVNIHRRNVNEND</sequence>
<evidence type="ECO:0000313" key="2">
    <source>
        <dbReference type="Proteomes" id="UP001432322"/>
    </source>
</evidence>
<evidence type="ECO:0008006" key="3">
    <source>
        <dbReference type="Google" id="ProtNLM"/>
    </source>
</evidence>
<protein>
    <recommendedName>
        <fullName evidence="3">C2H2-type domain-containing protein</fullName>
    </recommendedName>
</protein>
<dbReference type="AlphaFoldDB" id="A0AAV5WIG7"/>
<name>A0AAV5WIG7_9BILA</name>
<evidence type="ECO:0000313" key="1">
    <source>
        <dbReference type="EMBL" id="GMT32071.1"/>
    </source>
</evidence>
<comment type="caution">
    <text evidence="1">The sequence shown here is derived from an EMBL/GenBank/DDBJ whole genome shotgun (WGS) entry which is preliminary data.</text>
</comment>
<keyword evidence="2" id="KW-1185">Reference proteome</keyword>